<organism evidence="1 2">
    <name type="scientific">Ixodes persulcatus</name>
    <name type="common">Taiga tick</name>
    <dbReference type="NCBI Taxonomy" id="34615"/>
    <lineage>
        <taxon>Eukaryota</taxon>
        <taxon>Metazoa</taxon>
        <taxon>Ecdysozoa</taxon>
        <taxon>Arthropoda</taxon>
        <taxon>Chelicerata</taxon>
        <taxon>Arachnida</taxon>
        <taxon>Acari</taxon>
        <taxon>Parasitiformes</taxon>
        <taxon>Ixodida</taxon>
        <taxon>Ixodoidea</taxon>
        <taxon>Ixodidae</taxon>
        <taxon>Ixodinae</taxon>
        <taxon>Ixodes</taxon>
    </lineage>
</organism>
<evidence type="ECO:0000313" key="1">
    <source>
        <dbReference type="EMBL" id="KAG0436374.1"/>
    </source>
</evidence>
<protein>
    <submittedName>
        <fullName evidence="1">Uncharacterized protein</fullName>
    </submittedName>
</protein>
<accession>A0AC60QMV8</accession>
<evidence type="ECO:0000313" key="2">
    <source>
        <dbReference type="Proteomes" id="UP000805193"/>
    </source>
</evidence>
<gene>
    <name evidence="1" type="ORF">HPB47_017984</name>
</gene>
<dbReference type="EMBL" id="JABSTQ010006992">
    <property type="protein sequence ID" value="KAG0436374.1"/>
    <property type="molecule type" value="Genomic_DNA"/>
</dbReference>
<comment type="caution">
    <text evidence="1">The sequence shown here is derived from an EMBL/GenBank/DDBJ whole genome shotgun (WGS) entry which is preliminary data.</text>
</comment>
<proteinExistence type="predicted"/>
<dbReference type="Proteomes" id="UP000805193">
    <property type="component" value="Unassembled WGS sequence"/>
</dbReference>
<name>A0AC60QMV8_IXOPE</name>
<keyword evidence="2" id="KW-1185">Reference proteome</keyword>
<sequence>MQLRAKRDPEIDSLVQAFLQHYNAIFSAQESTEAEKALAQKMMGYVACWDAESETVAGLSGETAGFTQQGSGIDVIFSAYLWAFKMGCRNYDQFSELNGLLVGISQSPQGKAKTKKMLQEMGTQLAMSLVGMLSKSTEMHLPPFVLNNSRLYDLVAIFGAFPLDDVRCEQLDGYSCSPRYVLNLRRNSGEGLALIGKSWELWKATFGGSPGEAEISESEHLFHQFLLRKHSPFQNTHRLKSA</sequence>
<reference evidence="1 2" key="1">
    <citation type="journal article" date="2020" name="Cell">
        <title>Large-Scale Comparative Analyses of Tick Genomes Elucidate Their Genetic Diversity and Vector Capacities.</title>
        <authorList>
            <consortium name="Tick Genome and Microbiome Consortium (TIGMIC)"/>
            <person name="Jia N."/>
            <person name="Wang J."/>
            <person name="Shi W."/>
            <person name="Du L."/>
            <person name="Sun Y."/>
            <person name="Zhan W."/>
            <person name="Jiang J.F."/>
            <person name="Wang Q."/>
            <person name="Zhang B."/>
            <person name="Ji P."/>
            <person name="Bell-Sakyi L."/>
            <person name="Cui X.M."/>
            <person name="Yuan T.T."/>
            <person name="Jiang B.G."/>
            <person name="Yang W.F."/>
            <person name="Lam T.T."/>
            <person name="Chang Q.C."/>
            <person name="Ding S.J."/>
            <person name="Wang X.J."/>
            <person name="Zhu J.G."/>
            <person name="Ruan X.D."/>
            <person name="Zhao L."/>
            <person name="Wei J.T."/>
            <person name="Ye R.Z."/>
            <person name="Que T.C."/>
            <person name="Du C.H."/>
            <person name="Zhou Y.H."/>
            <person name="Cheng J.X."/>
            <person name="Dai P.F."/>
            <person name="Guo W.B."/>
            <person name="Han X.H."/>
            <person name="Huang E.J."/>
            <person name="Li L.F."/>
            <person name="Wei W."/>
            <person name="Gao Y.C."/>
            <person name="Liu J.Z."/>
            <person name="Shao H.Z."/>
            <person name="Wang X."/>
            <person name="Wang C.C."/>
            <person name="Yang T.C."/>
            <person name="Huo Q.B."/>
            <person name="Li W."/>
            <person name="Chen H.Y."/>
            <person name="Chen S.E."/>
            <person name="Zhou L.G."/>
            <person name="Ni X.B."/>
            <person name="Tian J.H."/>
            <person name="Sheng Y."/>
            <person name="Liu T."/>
            <person name="Pan Y.S."/>
            <person name="Xia L.Y."/>
            <person name="Li J."/>
            <person name="Zhao F."/>
            <person name="Cao W.C."/>
        </authorList>
    </citation>
    <scope>NUCLEOTIDE SEQUENCE [LARGE SCALE GENOMIC DNA]</scope>
    <source>
        <strain evidence="1">Iper-2018</strain>
    </source>
</reference>